<sequence length="155" mass="15849">MLSSACFRDLPLTSSKCPAPCAPGEGVVSVPGCSFSGASRSGNPSSPSPCAQMGTPASLYSQLLARASSCPLSLRVQKSPRTSRWKPGASFSPSPCSPLCGLRHTWLSPHPESAPGLRAFSVLSSSAPGRLSSPSPLSENLMFPRAVSPASACSS</sequence>
<proteinExistence type="predicted"/>
<organism evidence="1 2">
    <name type="scientific">Rousettus aegyptiacus</name>
    <name type="common">Egyptian fruit bat</name>
    <name type="synonym">Pteropus aegyptiacus</name>
    <dbReference type="NCBI Taxonomy" id="9407"/>
    <lineage>
        <taxon>Eukaryota</taxon>
        <taxon>Metazoa</taxon>
        <taxon>Chordata</taxon>
        <taxon>Craniata</taxon>
        <taxon>Vertebrata</taxon>
        <taxon>Euteleostomi</taxon>
        <taxon>Mammalia</taxon>
        <taxon>Eutheria</taxon>
        <taxon>Laurasiatheria</taxon>
        <taxon>Chiroptera</taxon>
        <taxon>Yinpterochiroptera</taxon>
        <taxon>Pteropodoidea</taxon>
        <taxon>Pteropodidae</taxon>
        <taxon>Rousettinae</taxon>
        <taxon>Rousettus</taxon>
    </lineage>
</organism>
<comment type="caution">
    <text evidence="1">The sequence shown here is derived from an EMBL/GenBank/DDBJ whole genome shotgun (WGS) entry which is preliminary data.</text>
</comment>
<reference evidence="1 2" key="1">
    <citation type="journal article" date="2020" name="Nature">
        <title>Six reference-quality genomes reveal evolution of bat adaptations.</title>
        <authorList>
            <person name="Jebb D."/>
            <person name="Huang Z."/>
            <person name="Pippel M."/>
            <person name="Hughes G.M."/>
            <person name="Lavrichenko K."/>
            <person name="Devanna P."/>
            <person name="Winkler S."/>
            <person name="Jermiin L.S."/>
            <person name="Skirmuntt E.C."/>
            <person name="Katzourakis A."/>
            <person name="Burkitt-Gray L."/>
            <person name="Ray D.A."/>
            <person name="Sullivan K.A.M."/>
            <person name="Roscito J.G."/>
            <person name="Kirilenko B.M."/>
            <person name="Davalos L.M."/>
            <person name="Corthals A.P."/>
            <person name="Power M.L."/>
            <person name="Jones G."/>
            <person name="Ransome R.D."/>
            <person name="Dechmann D.K.N."/>
            <person name="Locatelli A.G."/>
            <person name="Puechmaille S.J."/>
            <person name="Fedrigo O."/>
            <person name="Jarvis E.D."/>
            <person name="Hiller M."/>
            <person name="Vernes S.C."/>
            <person name="Myers E.W."/>
            <person name="Teeling E.C."/>
        </authorList>
    </citation>
    <scope>NUCLEOTIDE SEQUENCE [LARGE SCALE GENOMIC DNA]</scope>
    <source>
        <strain evidence="1">MRouAeg1</strain>
        <tissue evidence="1">Muscle</tissue>
    </source>
</reference>
<keyword evidence="2" id="KW-1185">Reference proteome</keyword>
<gene>
    <name evidence="1" type="ORF">HJG63_009714</name>
</gene>
<evidence type="ECO:0000313" key="2">
    <source>
        <dbReference type="Proteomes" id="UP000593571"/>
    </source>
</evidence>
<protein>
    <submittedName>
        <fullName evidence="1">Uncharacterized protein</fullName>
    </submittedName>
</protein>
<accession>A0A7J8BED5</accession>
<dbReference type="EMBL" id="JACASE010000017">
    <property type="protein sequence ID" value="KAF6397042.1"/>
    <property type="molecule type" value="Genomic_DNA"/>
</dbReference>
<dbReference type="AlphaFoldDB" id="A0A7J8BED5"/>
<dbReference type="Proteomes" id="UP000593571">
    <property type="component" value="Unassembled WGS sequence"/>
</dbReference>
<name>A0A7J8BED5_ROUAE</name>
<evidence type="ECO:0000313" key="1">
    <source>
        <dbReference type="EMBL" id="KAF6397042.1"/>
    </source>
</evidence>